<name>A0A9X1IGI4_9PROT</name>
<dbReference type="RefSeq" id="WP_226610848.1">
    <property type="nucleotide sequence ID" value="NZ_JAJAQI010000031.1"/>
</dbReference>
<dbReference type="AlphaFoldDB" id="A0A9X1IGI4"/>
<evidence type="ECO:0000313" key="2">
    <source>
        <dbReference type="EMBL" id="MCB4823756.1"/>
    </source>
</evidence>
<dbReference type="InterPro" id="IPR002187">
    <property type="entry name" value="N-reg_PII"/>
</dbReference>
<gene>
    <name evidence="2" type="ORF">LHA35_18665</name>
</gene>
<accession>A0A9X1IGI4</accession>
<dbReference type="GO" id="GO:0030234">
    <property type="term" value="F:enzyme regulator activity"/>
    <property type="evidence" value="ECO:0007669"/>
    <property type="project" value="InterPro"/>
</dbReference>
<evidence type="ECO:0000256" key="1">
    <source>
        <dbReference type="ARBA" id="ARBA00015681"/>
    </source>
</evidence>
<dbReference type="GO" id="GO:0006808">
    <property type="term" value="P:regulation of nitrogen utilization"/>
    <property type="evidence" value="ECO:0007669"/>
    <property type="project" value="InterPro"/>
</dbReference>
<sequence length="100" mass="10637">MHARKRIEIVVEAVRAESVTDLLDRLGAPGWTILPVTAGRGRQGLRRGGDPGGVFDNVLILCIASAEVAARVVAAQQELLGAKPAIVSISETEVLRAEHF</sequence>
<evidence type="ECO:0000313" key="3">
    <source>
        <dbReference type="Proteomes" id="UP001139311"/>
    </source>
</evidence>
<organism evidence="2 3">
    <name type="scientific">Roseicella aerolata</name>
    <dbReference type="NCBI Taxonomy" id="2883479"/>
    <lineage>
        <taxon>Bacteria</taxon>
        <taxon>Pseudomonadati</taxon>
        <taxon>Pseudomonadota</taxon>
        <taxon>Alphaproteobacteria</taxon>
        <taxon>Acetobacterales</taxon>
        <taxon>Roseomonadaceae</taxon>
        <taxon>Roseicella</taxon>
    </lineage>
</organism>
<dbReference type="Gene3D" id="3.30.70.120">
    <property type="match status" value="1"/>
</dbReference>
<dbReference type="InterPro" id="IPR015867">
    <property type="entry name" value="N-reg_PII/ATP_PRibTrfase_C"/>
</dbReference>
<dbReference type="Proteomes" id="UP001139311">
    <property type="component" value="Unassembled WGS sequence"/>
</dbReference>
<dbReference type="EMBL" id="JAJAQI010000031">
    <property type="protein sequence ID" value="MCB4823756.1"/>
    <property type="molecule type" value="Genomic_DNA"/>
</dbReference>
<reference evidence="2" key="1">
    <citation type="submission" date="2021-10" db="EMBL/GenBank/DDBJ databases">
        <title>Roseicella aerolatum sp. nov., isolated from aerosols of e-waste dismantling site.</title>
        <authorList>
            <person name="Qin T."/>
        </authorList>
    </citation>
    <scope>NUCLEOTIDE SEQUENCE</scope>
    <source>
        <strain evidence="2">GB24</strain>
    </source>
</reference>
<protein>
    <recommendedName>
        <fullName evidence="1">Nitrogen regulatory protein P-II</fullName>
    </recommendedName>
</protein>
<dbReference type="Pfam" id="PF00543">
    <property type="entry name" value="P-II"/>
    <property type="match status" value="1"/>
</dbReference>
<dbReference type="InterPro" id="IPR011322">
    <property type="entry name" value="N-reg_PII-like_a/b"/>
</dbReference>
<comment type="caution">
    <text evidence="2">The sequence shown here is derived from an EMBL/GenBank/DDBJ whole genome shotgun (WGS) entry which is preliminary data.</text>
</comment>
<keyword evidence="3" id="KW-1185">Reference proteome</keyword>
<dbReference type="SUPFAM" id="SSF54913">
    <property type="entry name" value="GlnB-like"/>
    <property type="match status" value="1"/>
</dbReference>
<proteinExistence type="predicted"/>